<sequence length="285" mass="34313">MTRNKISDIDKYQRKDVKRFKEMMRYFDKNEIIPPEIYEIETMNAILYKIYNLNIHNQNNEIKNKFDKNYKNFSHKEYSSFEITLPTIHDIFVFKEETNEIHQIFDRYLRIDATVSYILRFSNFIISEYIENETPEDTSNIIEIKEKLIKIKENNEQMFDEILNEDRKDLNTDILSKATTNNEQIMLEISHTEEDSKAQPYINKEITLLNYLELKFNECQRRVGREKLRHVIRKIDVSQLTPDSLIAILRTLNKDIKYKIQLVNKPRMKMKKARKIVESFGFSTS</sequence>
<protein>
    <submittedName>
        <fullName evidence="1">Uncharacterized protein</fullName>
    </submittedName>
</protein>
<reference evidence="1 2" key="1">
    <citation type="submission" date="2024-04" db="EMBL/GenBank/DDBJ databases">
        <title>Tritrichomonas musculus Genome.</title>
        <authorList>
            <person name="Alves-Ferreira E."/>
            <person name="Grigg M."/>
            <person name="Lorenzi H."/>
            <person name="Galac M."/>
        </authorList>
    </citation>
    <scope>NUCLEOTIDE SEQUENCE [LARGE SCALE GENOMIC DNA]</scope>
    <source>
        <strain evidence="1 2">EAF2021</strain>
    </source>
</reference>
<comment type="caution">
    <text evidence="1">The sequence shown here is derived from an EMBL/GenBank/DDBJ whole genome shotgun (WGS) entry which is preliminary data.</text>
</comment>
<proteinExistence type="predicted"/>
<organism evidence="1 2">
    <name type="scientific">Tritrichomonas musculus</name>
    <dbReference type="NCBI Taxonomy" id="1915356"/>
    <lineage>
        <taxon>Eukaryota</taxon>
        <taxon>Metamonada</taxon>
        <taxon>Parabasalia</taxon>
        <taxon>Tritrichomonadida</taxon>
        <taxon>Tritrichomonadidae</taxon>
        <taxon>Tritrichomonas</taxon>
    </lineage>
</organism>
<evidence type="ECO:0000313" key="1">
    <source>
        <dbReference type="EMBL" id="KAK8838641.1"/>
    </source>
</evidence>
<gene>
    <name evidence="1" type="ORF">M9Y10_032677</name>
</gene>
<keyword evidence="2" id="KW-1185">Reference proteome</keyword>
<evidence type="ECO:0000313" key="2">
    <source>
        <dbReference type="Proteomes" id="UP001470230"/>
    </source>
</evidence>
<accession>A0ABR2GYD9</accession>
<name>A0ABR2GYD9_9EUKA</name>
<dbReference type="Proteomes" id="UP001470230">
    <property type="component" value="Unassembled WGS sequence"/>
</dbReference>
<dbReference type="EMBL" id="JAPFFF010000054">
    <property type="protein sequence ID" value="KAK8838641.1"/>
    <property type="molecule type" value="Genomic_DNA"/>
</dbReference>